<proteinExistence type="predicted"/>
<dbReference type="PANTHER" id="PTHR14969:SF13">
    <property type="entry name" value="AT30094P"/>
    <property type="match status" value="1"/>
</dbReference>
<feature type="domain" description="Phosphatidic acid phosphatase type 2/haloperoxidase" evidence="2">
    <location>
        <begin position="119"/>
        <end position="246"/>
    </location>
</feature>
<accession>A0ABU9B9X9</accession>
<comment type="caution">
    <text evidence="3">The sequence shown here is derived from an EMBL/GenBank/DDBJ whole genome shotgun (WGS) entry which is preliminary data.</text>
</comment>
<dbReference type="InterPro" id="IPR000326">
    <property type="entry name" value="PAP2/HPO"/>
</dbReference>
<feature type="transmembrane region" description="Helical" evidence="1">
    <location>
        <begin position="205"/>
        <end position="225"/>
    </location>
</feature>
<dbReference type="SUPFAM" id="SSF48317">
    <property type="entry name" value="Acid phosphatase/Vanadium-dependent haloperoxidase"/>
    <property type="match status" value="1"/>
</dbReference>
<dbReference type="PANTHER" id="PTHR14969">
    <property type="entry name" value="SPHINGOSINE-1-PHOSPHATE PHOSPHOHYDROLASE"/>
    <property type="match status" value="1"/>
</dbReference>
<organism evidence="3 4">
    <name type="scientific">Pseudaquabacterium rugosum</name>
    <dbReference type="NCBI Taxonomy" id="2984194"/>
    <lineage>
        <taxon>Bacteria</taxon>
        <taxon>Pseudomonadati</taxon>
        <taxon>Pseudomonadota</taxon>
        <taxon>Betaproteobacteria</taxon>
        <taxon>Burkholderiales</taxon>
        <taxon>Sphaerotilaceae</taxon>
        <taxon>Pseudaquabacterium</taxon>
    </lineage>
</organism>
<keyword evidence="4" id="KW-1185">Reference proteome</keyword>
<evidence type="ECO:0000313" key="4">
    <source>
        <dbReference type="Proteomes" id="UP001368500"/>
    </source>
</evidence>
<keyword evidence="1" id="KW-0812">Transmembrane</keyword>
<dbReference type="Pfam" id="PF01569">
    <property type="entry name" value="PAP2"/>
    <property type="match status" value="1"/>
</dbReference>
<dbReference type="EMBL" id="JBBUTF010000009">
    <property type="protein sequence ID" value="MEK8026711.1"/>
    <property type="molecule type" value="Genomic_DNA"/>
</dbReference>
<feature type="transmembrane region" description="Helical" evidence="1">
    <location>
        <begin position="96"/>
        <end position="114"/>
    </location>
</feature>
<dbReference type="SMART" id="SM00014">
    <property type="entry name" value="acidPPc"/>
    <property type="match status" value="1"/>
</dbReference>
<protein>
    <submittedName>
        <fullName evidence="3">Phosphatase PAP2 family protein</fullName>
    </submittedName>
</protein>
<dbReference type="RefSeq" id="WP_341374493.1">
    <property type="nucleotide sequence ID" value="NZ_JBBUTF010000009.1"/>
</dbReference>
<sequence>MLWAAWSTLVLVGLALRLAAAGTGADPLPPGPGPASGPVAGPWLSALATIATGIGTAIATGIEQGDARFAQALQDSVLLQPGPRHALAIVSRAGDGPVMTLVCCAAAVLLWRIGARGWAWRLPLAAAVHGGLIRLCKAWVDRPRPAHQDDGWVLVSGASFPSGHAAGGLFLYGLFALLTVSLAGRDQGPEAATGRGRLRPWRRSVAIAWLVLGLSTGLTRPLLQLHHPSDVVAGWLLALGMLALVWLMRPVARCPTA</sequence>
<dbReference type="Gene3D" id="1.20.144.10">
    <property type="entry name" value="Phosphatidic acid phosphatase type 2/haloperoxidase"/>
    <property type="match status" value="1"/>
</dbReference>
<evidence type="ECO:0000256" key="1">
    <source>
        <dbReference type="SAM" id="Phobius"/>
    </source>
</evidence>
<dbReference type="Proteomes" id="UP001368500">
    <property type="component" value="Unassembled WGS sequence"/>
</dbReference>
<keyword evidence="1" id="KW-0472">Membrane</keyword>
<feature type="transmembrane region" description="Helical" evidence="1">
    <location>
        <begin position="231"/>
        <end position="248"/>
    </location>
</feature>
<feature type="transmembrane region" description="Helical" evidence="1">
    <location>
        <begin position="165"/>
        <end position="184"/>
    </location>
</feature>
<dbReference type="InterPro" id="IPR036938">
    <property type="entry name" value="PAP2/HPO_sf"/>
</dbReference>
<name>A0ABU9B9X9_9BURK</name>
<feature type="transmembrane region" description="Helical" evidence="1">
    <location>
        <begin position="43"/>
        <end position="62"/>
    </location>
</feature>
<keyword evidence="1" id="KW-1133">Transmembrane helix</keyword>
<evidence type="ECO:0000313" key="3">
    <source>
        <dbReference type="EMBL" id="MEK8026711.1"/>
    </source>
</evidence>
<reference evidence="3 4" key="1">
    <citation type="submission" date="2024-04" db="EMBL/GenBank/DDBJ databases">
        <title>Novel species of the genus Ideonella isolated from streams.</title>
        <authorList>
            <person name="Lu H."/>
        </authorList>
    </citation>
    <scope>NUCLEOTIDE SEQUENCE [LARGE SCALE GENOMIC DNA]</scope>
    <source>
        <strain evidence="3 4">BYS139W</strain>
    </source>
</reference>
<evidence type="ECO:0000259" key="2">
    <source>
        <dbReference type="SMART" id="SM00014"/>
    </source>
</evidence>
<gene>
    <name evidence="3" type="ORF">AACH11_12135</name>
</gene>